<protein>
    <submittedName>
        <fullName evidence="2">Uncharacterized protein</fullName>
    </submittedName>
</protein>
<dbReference type="Ensembl" id="ENSSPUT00000019332.1">
    <property type="protein sequence ID" value="ENSSPUP00000018153.1"/>
    <property type="gene ID" value="ENSSPUG00000014022.1"/>
</dbReference>
<evidence type="ECO:0000313" key="3">
    <source>
        <dbReference type="Proteomes" id="UP000694392"/>
    </source>
</evidence>
<reference evidence="2" key="1">
    <citation type="submission" date="2025-08" db="UniProtKB">
        <authorList>
            <consortium name="Ensembl"/>
        </authorList>
    </citation>
    <scope>IDENTIFICATION</scope>
</reference>
<evidence type="ECO:0000313" key="2">
    <source>
        <dbReference type="Ensembl" id="ENSSPUP00000018153.1"/>
    </source>
</evidence>
<dbReference type="AlphaFoldDB" id="A0A8D0HEH3"/>
<name>A0A8D0HEH3_SPHPU</name>
<keyword evidence="3" id="KW-1185">Reference proteome</keyword>
<proteinExistence type="predicted"/>
<accession>A0A8D0HEH3</accession>
<evidence type="ECO:0000256" key="1">
    <source>
        <dbReference type="SAM" id="MobiDB-lite"/>
    </source>
</evidence>
<dbReference type="Proteomes" id="UP000694392">
    <property type="component" value="Unplaced"/>
</dbReference>
<sequence>MATASRGTKPKVGGVRFASTQSTEGAHSHVHFDEKLHDSMVWLPRRRMGASYHSLSIDWPVPFGSCLQDAGYK</sequence>
<organism evidence="2 3">
    <name type="scientific">Sphenodon punctatus</name>
    <name type="common">Tuatara</name>
    <name type="synonym">Hatteria punctata</name>
    <dbReference type="NCBI Taxonomy" id="8508"/>
    <lineage>
        <taxon>Eukaryota</taxon>
        <taxon>Metazoa</taxon>
        <taxon>Chordata</taxon>
        <taxon>Craniata</taxon>
        <taxon>Vertebrata</taxon>
        <taxon>Euteleostomi</taxon>
        <taxon>Lepidosauria</taxon>
        <taxon>Sphenodontia</taxon>
        <taxon>Sphenodontidae</taxon>
        <taxon>Sphenodon</taxon>
    </lineage>
</organism>
<feature type="region of interest" description="Disordered" evidence="1">
    <location>
        <begin position="1"/>
        <end position="30"/>
    </location>
</feature>
<reference evidence="2" key="2">
    <citation type="submission" date="2025-09" db="UniProtKB">
        <authorList>
            <consortium name="Ensembl"/>
        </authorList>
    </citation>
    <scope>IDENTIFICATION</scope>
</reference>